<dbReference type="AlphaFoldDB" id="A0A848B850"/>
<accession>A0A848B850</accession>
<comment type="caution">
    <text evidence="2">The sequence shown here is derived from an EMBL/GenBank/DDBJ whole genome shotgun (WGS) entry which is preliminary data.</text>
</comment>
<dbReference type="PANTHER" id="PTHR12631:SF10">
    <property type="entry name" value="BETA-XYLOSIDASE-LIKE PROTEIN-RELATED"/>
    <property type="match status" value="1"/>
</dbReference>
<dbReference type="RefSeq" id="WP_168964137.1">
    <property type="nucleotide sequence ID" value="NZ_JABAEW010000089.1"/>
</dbReference>
<dbReference type="PANTHER" id="PTHR12631">
    <property type="entry name" value="ALPHA-L-IDURONIDASE"/>
    <property type="match status" value="1"/>
</dbReference>
<dbReference type="Proteomes" id="UP000576225">
    <property type="component" value="Unassembled WGS sequence"/>
</dbReference>
<sequence length="813" mass="90833">MNYLLTSLAAASLLCIAAAETLPDTAAAVRATAPGAVFQENEVLEFTLDPAVAGTVRYEVRDWRDNLITSGIWPADGHGTLRLADLSRGYYQLSLSKGPEQLKGTRSFAIVADPEKRRRNPDSFFALDSAQSWLARPNPANPRFPGEGFETVSELARRAGAEHIRERLSWSDVEPVRGQFTGREYQKNAELLHQRGIQVLGMYHNAPRWTKQHSSKLPDDLTATYEFARNAALRFAGKMTAWEFWNEQDIGFTDEPAWDYAACLKAAALGFKTADPGLPVLLGGIAVTPLAPYNDVVMQNGAAEYFDIFNVHTYRPLRDYPAILEDIRAFMKRHGIEGHPLWFTENGSLAEGSGRLPSYLPGRKSHSPEQELLVAEFLPKCMVTMQSLGVNRDYFFVLCPYNEQNGGKDWGLLRHDYTAKPGYAAFATLTDRLGAAEYQGILKPAKNVRAFLYRQPDGSQTVIYWTLSELDRDGQRPDLTITDRYETTFTLAVADGTYRTTDLLGSPGTITAGNGRLELRAERFPAYVDGLSGLKPDIPAPPPSKQLVPSVEPLDKAIVFKTVLSPDFQLTAGKDRAELLNTPARLKLLIYNFSTEEKRGCITINEGKVKGLPNQTVIPAFGRKEFSLTFIPAAGQKEIVFRGVFQDKPASPLVIPISSLDGCRTVDLPNTSDPLNWKPNSSGKMAISFDPAEQAVCFHTKFPPNVDRWVYPEYTLQLPQESLHGAYALTFEVKTTPDAIKQMLVMSVDHTGEKQEKAVHHPVLRPSEHWEKRTIYFDKQSEPLEIIRLRIGLNSMSDEITYRIRNIQVVYQQ</sequence>
<evidence type="ECO:0000313" key="2">
    <source>
        <dbReference type="EMBL" id="NMD89222.1"/>
    </source>
</evidence>
<feature type="chain" id="PRO_5032804505" description="Glycosyl hydrolase" evidence="1">
    <location>
        <begin position="20"/>
        <end position="813"/>
    </location>
</feature>
<organism evidence="2 3">
    <name type="scientific">Victivallis vadensis</name>
    <dbReference type="NCBI Taxonomy" id="172901"/>
    <lineage>
        <taxon>Bacteria</taxon>
        <taxon>Pseudomonadati</taxon>
        <taxon>Lentisphaerota</taxon>
        <taxon>Lentisphaeria</taxon>
        <taxon>Victivallales</taxon>
        <taxon>Victivallaceae</taxon>
        <taxon>Victivallis</taxon>
    </lineage>
</organism>
<name>A0A848B850_9BACT</name>
<dbReference type="EMBL" id="JABAEW010000089">
    <property type="protein sequence ID" value="NMD89222.1"/>
    <property type="molecule type" value="Genomic_DNA"/>
</dbReference>
<protein>
    <recommendedName>
        <fullName evidence="4">Glycosyl hydrolase</fullName>
    </recommendedName>
</protein>
<evidence type="ECO:0000313" key="3">
    <source>
        <dbReference type="Proteomes" id="UP000576225"/>
    </source>
</evidence>
<keyword evidence="1" id="KW-0732">Signal</keyword>
<dbReference type="Gene3D" id="3.20.20.80">
    <property type="entry name" value="Glycosidases"/>
    <property type="match status" value="1"/>
</dbReference>
<dbReference type="GO" id="GO:0004553">
    <property type="term" value="F:hydrolase activity, hydrolyzing O-glycosyl compounds"/>
    <property type="evidence" value="ECO:0007669"/>
    <property type="project" value="TreeGrafter"/>
</dbReference>
<evidence type="ECO:0000256" key="1">
    <source>
        <dbReference type="SAM" id="SignalP"/>
    </source>
</evidence>
<evidence type="ECO:0008006" key="4">
    <source>
        <dbReference type="Google" id="ProtNLM"/>
    </source>
</evidence>
<dbReference type="SUPFAM" id="SSF51445">
    <property type="entry name" value="(Trans)glycosidases"/>
    <property type="match status" value="1"/>
</dbReference>
<reference evidence="2 3" key="1">
    <citation type="submission" date="2020-04" db="EMBL/GenBank/DDBJ databases">
        <authorList>
            <person name="Hitch T.C.A."/>
            <person name="Wylensek D."/>
            <person name="Clavel T."/>
        </authorList>
    </citation>
    <scope>NUCLEOTIDE SEQUENCE [LARGE SCALE GENOMIC DNA]</scope>
    <source>
        <strain evidence="2 3">COR2-253-APC-1A</strain>
    </source>
</reference>
<gene>
    <name evidence="2" type="ORF">HF882_21795</name>
</gene>
<proteinExistence type="predicted"/>
<dbReference type="InterPro" id="IPR017853">
    <property type="entry name" value="GH"/>
</dbReference>
<dbReference type="InterPro" id="IPR051923">
    <property type="entry name" value="Glycosyl_Hydrolase_39"/>
</dbReference>
<feature type="signal peptide" evidence="1">
    <location>
        <begin position="1"/>
        <end position="19"/>
    </location>
</feature>